<feature type="binding site" evidence="6">
    <location>
        <position position="317"/>
    </location>
    <ligand>
        <name>FAD</name>
        <dbReference type="ChEBI" id="CHEBI:57692"/>
    </ligand>
</feature>
<feature type="binding site" evidence="6">
    <location>
        <position position="232"/>
    </location>
    <ligand>
        <name>FAD</name>
        <dbReference type="ChEBI" id="CHEBI:57692"/>
    </ligand>
</feature>
<dbReference type="RefSeq" id="XP_007879193.1">
    <property type="nucleotide sequence ID" value="XM_007881002.1"/>
</dbReference>
<protein>
    <recommendedName>
        <fullName evidence="8">FAD-binding FR-type domain-containing protein</fullName>
    </recommendedName>
</protein>
<reference evidence="9 10" key="1">
    <citation type="journal article" date="2013" name="Plant Cell">
        <title>The transition from a phytopathogenic smut ancestor to an anamorphic biocontrol agent deciphered by comparative whole-genome analysis.</title>
        <authorList>
            <person name="Lefebvre F."/>
            <person name="Joly D.L."/>
            <person name="Labbe C."/>
            <person name="Teichmann B."/>
            <person name="Linning R."/>
            <person name="Belzile F."/>
            <person name="Bakkeren G."/>
            <person name="Belanger R.R."/>
        </authorList>
    </citation>
    <scope>NUCLEOTIDE SEQUENCE [LARGE SCALE GENOMIC DNA]</scope>
    <source>
        <strain evidence="9 10">PF-1</strain>
    </source>
</reference>
<proteinExistence type="inferred from homology"/>
<evidence type="ECO:0000313" key="9">
    <source>
        <dbReference type="EMBL" id="EPQ29198.1"/>
    </source>
</evidence>
<organism evidence="9 10">
    <name type="scientific">Pseudozyma flocculosa PF-1</name>
    <dbReference type="NCBI Taxonomy" id="1277687"/>
    <lineage>
        <taxon>Eukaryota</taxon>
        <taxon>Fungi</taxon>
        <taxon>Dikarya</taxon>
        <taxon>Basidiomycota</taxon>
        <taxon>Ustilaginomycotina</taxon>
        <taxon>Ustilaginomycetes</taxon>
        <taxon>Ustilaginales</taxon>
        <taxon>Ustilaginaceae</taxon>
        <taxon>Pseudozyma</taxon>
    </lineage>
</organism>
<feature type="binding site" evidence="6">
    <location>
        <position position="253"/>
    </location>
    <ligand>
        <name>FAD</name>
        <dbReference type="ChEBI" id="CHEBI:57692"/>
    </ligand>
</feature>
<dbReference type="GO" id="GO:0016491">
    <property type="term" value="F:oxidoreductase activity"/>
    <property type="evidence" value="ECO:0007669"/>
    <property type="project" value="UniProtKB-KW"/>
</dbReference>
<comment type="similarity">
    <text evidence="2">Belongs to the flavoprotein pyridine nucleotide cytochrome reductase family.</text>
</comment>
<dbReference type="SUPFAM" id="SSF63380">
    <property type="entry name" value="Riboflavin synthase domain-like"/>
    <property type="match status" value="1"/>
</dbReference>
<dbReference type="InterPro" id="IPR017927">
    <property type="entry name" value="FAD-bd_FR_type"/>
</dbReference>
<feature type="domain" description="FAD-binding FR-type" evidence="8">
    <location>
        <begin position="158"/>
        <end position="287"/>
    </location>
</feature>
<dbReference type="GeneID" id="19317595"/>
<dbReference type="eggNOG" id="KOG0534">
    <property type="taxonomic scope" value="Eukaryota"/>
</dbReference>
<feature type="region of interest" description="Disordered" evidence="7">
    <location>
        <begin position="18"/>
        <end position="43"/>
    </location>
</feature>
<name>A0A061H986_9BASI</name>
<evidence type="ECO:0000259" key="8">
    <source>
        <dbReference type="PROSITE" id="PS51384"/>
    </source>
</evidence>
<evidence type="ECO:0000313" key="10">
    <source>
        <dbReference type="Proteomes" id="UP000053664"/>
    </source>
</evidence>
<evidence type="ECO:0000256" key="2">
    <source>
        <dbReference type="ARBA" id="ARBA00006105"/>
    </source>
</evidence>
<feature type="binding site" evidence="6">
    <location>
        <position position="230"/>
    </location>
    <ligand>
        <name>FAD</name>
        <dbReference type="ChEBI" id="CHEBI:57692"/>
    </ligand>
</feature>
<accession>A0A061H986</accession>
<evidence type="ECO:0000256" key="7">
    <source>
        <dbReference type="SAM" id="MobiDB-lite"/>
    </source>
</evidence>
<dbReference type="Gene3D" id="2.40.30.10">
    <property type="entry name" value="Translation factors"/>
    <property type="match status" value="1"/>
</dbReference>
<dbReference type="InterPro" id="IPR008333">
    <property type="entry name" value="Cbr1-like_FAD-bd_dom"/>
</dbReference>
<evidence type="ECO:0000256" key="4">
    <source>
        <dbReference type="ARBA" id="ARBA00022827"/>
    </source>
</evidence>
<dbReference type="PANTHER" id="PTHR19370">
    <property type="entry name" value="NADH-CYTOCHROME B5 REDUCTASE"/>
    <property type="match status" value="1"/>
</dbReference>
<feature type="compositionally biased region" description="Low complexity" evidence="7">
    <location>
        <begin position="93"/>
        <end position="105"/>
    </location>
</feature>
<keyword evidence="4 6" id="KW-0274">FAD</keyword>
<dbReference type="PANTHER" id="PTHR19370:SF184">
    <property type="entry name" value="NADH-CYTOCHROME B5 REDUCTASE-LIKE"/>
    <property type="match status" value="1"/>
</dbReference>
<dbReference type="InterPro" id="IPR039261">
    <property type="entry name" value="FNR_nucleotide-bd"/>
</dbReference>
<dbReference type="SUPFAM" id="SSF52343">
    <property type="entry name" value="Ferredoxin reductase-like, C-terminal NADP-linked domain"/>
    <property type="match status" value="1"/>
</dbReference>
<gene>
    <name evidence="9" type="ORF">PFL1_03485</name>
</gene>
<keyword evidence="3 6" id="KW-0285">Flavoprotein</keyword>
<dbReference type="AlphaFoldDB" id="A0A061H986"/>
<dbReference type="Gene3D" id="3.40.50.80">
    <property type="entry name" value="Nucleotide-binding domain of ferredoxin-NADP reductase (FNR) module"/>
    <property type="match status" value="1"/>
</dbReference>
<dbReference type="InterPro" id="IPR001834">
    <property type="entry name" value="CBR-like"/>
</dbReference>
<dbReference type="HOGENOM" id="CLU_678142_0_0_1"/>
<sequence>MKATATRAVCAAVANVAATRPAVASSSSSAFASGSLSHLPNPAWPRYARGARRLYSAQPTPPPQPDTFASTPPHHSLPLSSSDPSGTARPTIDPSSDPGSSPQDKGSGGGGSSGGQGRAIVYILATTATIGALNYFFLSSPPSSSSDAARAKLHLEPRRYNSLPLVSTQFYPTPTETASEHKHLQILLPLSPAPPSPSADRRNVEDGDDVMDRLRIRSVYIKEPALQIERAYTPLYDTLPGSHVGAGPHLDLIIKRYPDGELGRYAHRLAPGHQVEVRGPVDTWSYAAHHAATATATTEPISPPEEIVMLVGGTGITPAYQLITSLLGRPSSSSSPNGPTGDAGAAARRPKLTLLYATSSLRSALLLPQLHNLVLAHPDRLRVAVFADSLETSQAASASASARSRQ</sequence>
<dbReference type="Pfam" id="PF00970">
    <property type="entry name" value="FAD_binding_6"/>
    <property type="match status" value="1"/>
</dbReference>
<keyword evidence="5" id="KW-0560">Oxidoreductase</keyword>
<evidence type="ECO:0000256" key="5">
    <source>
        <dbReference type="ARBA" id="ARBA00023002"/>
    </source>
</evidence>
<dbReference type="CDD" id="cd06183">
    <property type="entry name" value="cyt_b5_reduct_like"/>
    <property type="match status" value="1"/>
</dbReference>
<dbReference type="PROSITE" id="PS51384">
    <property type="entry name" value="FAD_FR"/>
    <property type="match status" value="1"/>
</dbReference>
<feature type="region of interest" description="Disordered" evidence="7">
    <location>
        <begin position="55"/>
        <end position="114"/>
    </location>
</feature>
<dbReference type="Proteomes" id="UP000053664">
    <property type="component" value="Unassembled WGS sequence"/>
</dbReference>
<dbReference type="EMBL" id="KE361632">
    <property type="protein sequence ID" value="EPQ29198.1"/>
    <property type="molecule type" value="Genomic_DNA"/>
</dbReference>
<feature type="binding site" evidence="6">
    <location>
        <position position="255"/>
    </location>
    <ligand>
        <name>FAD</name>
        <dbReference type="ChEBI" id="CHEBI:57692"/>
    </ligand>
</feature>
<feature type="compositionally biased region" description="Low complexity" evidence="7">
    <location>
        <begin position="70"/>
        <end position="85"/>
    </location>
</feature>
<evidence type="ECO:0000256" key="6">
    <source>
        <dbReference type="PIRSR" id="PIRSR601834-1"/>
    </source>
</evidence>
<dbReference type="KEGG" id="pfp:PFL1_03485"/>
<dbReference type="OrthoDB" id="432685at2759"/>
<feature type="region of interest" description="Disordered" evidence="7">
    <location>
        <begin position="327"/>
        <end position="346"/>
    </location>
</feature>
<dbReference type="InterPro" id="IPR017938">
    <property type="entry name" value="Riboflavin_synthase-like_b-brl"/>
</dbReference>
<evidence type="ECO:0000256" key="3">
    <source>
        <dbReference type="ARBA" id="ARBA00022630"/>
    </source>
</evidence>
<dbReference type="PRINTS" id="PR00406">
    <property type="entry name" value="CYTB5RDTASE"/>
</dbReference>
<feature type="compositionally biased region" description="Low complexity" evidence="7">
    <location>
        <begin position="18"/>
        <end position="37"/>
    </location>
</feature>
<comment type="cofactor">
    <cofactor evidence="1 6">
        <name>FAD</name>
        <dbReference type="ChEBI" id="CHEBI:57692"/>
    </cofactor>
</comment>
<evidence type="ECO:0000256" key="1">
    <source>
        <dbReference type="ARBA" id="ARBA00001974"/>
    </source>
</evidence>